<keyword evidence="15" id="KW-1185">Reference proteome</keyword>
<dbReference type="GO" id="GO:0016226">
    <property type="term" value="P:iron-sulfur cluster assembly"/>
    <property type="evidence" value="ECO:0007669"/>
    <property type="project" value="UniProtKB-ARBA"/>
</dbReference>
<evidence type="ECO:0000256" key="4">
    <source>
        <dbReference type="ARBA" id="ARBA00022490"/>
    </source>
</evidence>
<accession>A0A9W8DX05</accession>
<dbReference type="PANTHER" id="PTHR19384:SF10">
    <property type="entry name" value="NADPH-DEPENDENT DIFLAVIN OXIDOREDUCTASE 1"/>
    <property type="match status" value="1"/>
</dbReference>
<proteinExistence type="predicted"/>
<dbReference type="InterPro" id="IPR029039">
    <property type="entry name" value="Flavoprotein-like_sf"/>
</dbReference>
<sequence>MTISSCDIHLEILYGSQTGCAEDVAKRISREGWRRHFKTRVKAMDDFDPKDILNTTHVIFVCSTTGQGVEPDNMRKFWKFLLRKSLPQGILSSLEYAVFGLGDSSYEKFNFPAKKLYRRVEQLGGSPLISLGEGDDQHYLGLDGALDPWLKTLWQNLLQKYPLKEGYSVIPPQPSFDVKLSEYNASDNDRDSIEKQFYPGMRRMVVKENNRITSPDHFQDVRRLTFNTNDDSLSWNPGDCAFLYPQNMENNVEAFLSLMGWHPIADKELYITASPGVDYPARLPSRTTLRKLSTYFFDISGVPRRSFFEMASYFSTHEDEREKLREFASAEGQDDMHSYCTRPKRTLLEVLGDFTSIKDVPLNYIFDVFPPLRPRYFSISSHPYVSYSIIPDYNN</sequence>
<keyword evidence="6" id="KW-0288">FMN</keyword>
<protein>
    <submittedName>
        <fullName evidence="14">NAPDH-dependent diflavin reductase</fullName>
    </submittedName>
</protein>
<evidence type="ECO:0000256" key="12">
    <source>
        <dbReference type="ARBA" id="ARBA00063044"/>
    </source>
</evidence>
<dbReference type="OrthoDB" id="1856718at2759"/>
<gene>
    <name evidence="14" type="primary">TAH18</name>
    <name evidence="14" type="ORF">H4219_000044</name>
</gene>
<dbReference type="GO" id="GO:0010181">
    <property type="term" value="F:FMN binding"/>
    <property type="evidence" value="ECO:0007669"/>
    <property type="project" value="InterPro"/>
</dbReference>
<dbReference type="InterPro" id="IPR008254">
    <property type="entry name" value="Flavodoxin/NO_synth"/>
</dbReference>
<keyword evidence="5" id="KW-0285">Flavoprotein</keyword>
<dbReference type="Gene3D" id="1.20.990.10">
    <property type="entry name" value="NADPH-cytochrome p450 Reductase, Chain A, domain 3"/>
    <property type="match status" value="1"/>
</dbReference>
<dbReference type="Pfam" id="PF00667">
    <property type="entry name" value="FAD_binding_1"/>
    <property type="match status" value="1"/>
</dbReference>
<comment type="subunit">
    <text evidence="12">Interacts with CIAPIN1; as part of the cytosolic iron-sulfur (Fe-S) protein assembly (CIA) machinery. Interacts with DCPS.</text>
</comment>
<comment type="caution">
    <text evidence="14">The sequence shown here is derived from an EMBL/GenBank/DDBJ whole genome shotgun (WGS) entry which is preliminary data.</text>
</comment>
<evidence type="ECO:0000256" key="1">
    <source>
        <dbReference type="ARBA" id="ARBA00001917"/>
    </source>
</evidence>
<keyword evidence="7" id="KW-0274">FAD</keyword>
<feature type="domain" description="Flavodoxin-like" evidence="13">
    <location>
        <begin position="10"/>
        <end position="154"/>
    </location>
</feature>
<dbReference type="InterPro" id="IPR001094">
    <property type="entry name" value="Flavdoxin-like"/>
</dbReference>
<dbReference type="Gene3D" id="2.40.30.10">
    <property type="entry name" value="Translation factors"/>
    <property type="match status" value="1"/>
</dbReference>
<evidence type="ECO:0000256" key="5">
    <source>
        <dbReference type="ARBA" id="ARBA00022630"/>
    </source>
</evidence>
<comment type="catalytic activity">
    <reaction evidence="10">
        <text>2 oxidized [2Fe-2S]-[protein] + NADPH = 2 reduced [2Fe-2S]-[protein] + NADP(+) + H(+)</text>
        <dbReference type="Rhea" id="RHEA:67716"/>
        <dbReference type="Rhea" id="RHEA-COMP:17327"/>
        <dbReference type="Rhea" id="RHEA-COMP:17328"/>
        <dbReference type="ChEBI" id="CHEBI:15378"/>
        <dbReference type="ChEBI" id="CHEBI:33737"/>
        <dbReference type="ChEBI" id="CHEBI:33738"/>
        <dbReference type="ChEBI" id="CHEBI:57783"/>
        <dbReference type="ChEBI" id="CHEBI:58349"/>
    </reaction>
    <physiologicalReaction direction="left-to-right" evidence="10">
        <dbReference type="Rhea" id="RHEA:67717"/>
    </physiologicalReaction>
</comment>
<dbReference type="InterPro" id="IPR003097">
    <property type="entry name" value="CysJ-like_FAD-binding"/>
</dbReference>
<dbReference type="SUPFAM" id="SSF52218">
    <property type="entry name" value="Flavoproteins"/>
    <property type="match status" value="1"/>
</dbReference>
<keyword evidence="9" id="KW-0560">Oxidoreductase</keyword>
<evidence type="ECO:0000256" key="2">
    <source>
        <dbReference type="ARBA" id="ARBA00001974"/>
    </source>
</evidence>
<comment type="cofactor">
    <cofactor evidence="1">
        <name>FMN</name>
        <dbReference type="ChEBI" id="CHEBI:58210"/>
    </cofactor>
</comment>
<evidence type="ECO:0000256" key="7">
    <source>
        <dbReference type="ARBA" id="ARBA00022827"/>
    </source>
</evidence>
<keyword evidence="8" id="KW-0521">NADP</keyword>
<comment type="cofactor">
    <cofactor evidence="2">
        <name>FAD</name>
        <dbReference type="ChEBI" id="CHEBI:57692"/>
    </cofactor>
</comment>
<dbReference type="PROSITE" id="PS50902">
    <property type="entry name" value="FLAVODOXIN_LIKE"/>
    <property type="match status" value="1"/>
</dbReference>
<dbReference type="SUPFAM" id="SSF63380">
    <property type="entry name" value="Riboflavin synthase domain-like"/>
    <property type="match status" value="1"/>
</dbReference>
<evidence type="ECO:0000256" key="9">
    <source>
        <dbReference type="ARBA" id="ARBA00023002"/>
    </source>
</evidence>
<comment type="function">
    <text evidence="11">NADPH-dependent reductase which is a central component of the cytosolic iron-sulfur (Fe-S) protein assembly (CIA) machinery. Transfers electrons from NADPH via its FAD and FMN prosthetic groups to the [2Fe-2S] cluster of CIAPIN1, another key component of the CIA machinery. In turn, this reduced cluster provides electrons for assembly of cytosolic iron-sulfur cluster proteins. It can also reduce the [2Fe-2S] cluster of CISD1 and activate this protein implicated in Fe/S cluster repair. In vitro can fully activate methionine synthase/MTR in the presence of soluble cytochrome b5/CYB5A.</text>
</comment>
<dbReference type="PANTHER" id="PTHR19384">
    <property type="entry name" value="NITRIC OXIDE SYNTHASE-RELATED"/>
    <property type="match status" value="1"/>
</dbReference>
<dbReference type="PRINTS" id="PR00369">
    <property type="entry name" value="FLAVODOXIN"/>
</dbReference>
<name>A0A9W8DX05_9FUNG</name>
<reference evidence="14" key="1">
    <citation type="submission" date="2022-07" db="EMBL/GenBank/DDBJ databases">
        <title>Phylogenomic reconstructions and comparative analyses of Kickxellomycotina fungi.</title>
        <authorList>
            <person name="Reynolds N.K."/>
            <person name="Stajich J.E."/>
            <person name="Barry K."/>
            <person name="Grigoriev I.V."/>
            <person name="Crous P."/>
            <person name="Smith M.E."/>
        </authorList>
    </citation>
    <scope>NUCLEOTIDE SEQUENCE</scope>
    <source>
        <strain evidence="14">NBRC 100468</strain>
    </source>
</reference>
<evidence type="ECO:0000256" key="6">
    <source>
        <dbReference type="ARBA" id="ARBA00022643"/>
    </source>
</evidence>
<dbReference type="InterPro" id="IPR023173">
    <property type="entry name" value="NADPH_Cyt_P450_Rdtase_alpha"/>
</dbReference>
<organism evidence="14 15">
    <name type="scientific">Mycoemilia scoparia</name>
    <dbReference type="NCBI Taxonomy" id="417184"/>
    <lineage>
        <taxon>Eukaryota</taxon>
        <taxon>Fungi</taxon>
        <taxon>Fungi incertae sedis</taxon>
        <taxon>Zoopagomycota</taxon>
        <taxon>Kickxellomycotina</taxon>
        <taxon>Kickxellomycetes</taxon>
        <taxon>Kickxellales</taxon>
        <taxon>Kickxellaceae</taxon>
        <taxon>Mycoemilia</taxon>
    </lineage>
</organism>
<dbReference type="GO" id="GO:0016651">
    <property type="term" value="F:oxidoreductase activity, acting on NAD(P)H"/>
    <property type="evidence" value="ECO:0007669"/>
    <property type="project" value="UniProtKB-ARBA"/>
</dbReference>
<dbReference type="Gene3D" id="3.40.50.360">
    <property type="match status" value="1"/>
</dbReference>
<dbReference type="GO" id="GO:0005829">
    <property type="term" value="C:cytosol"/>
    <property type="evidence" value="ECO:0007669"/>
    <property type="project" value="UniProtKB-ARBA"/>
</dbReference>
<evidence type="ECO:0000256" key="10">
    <source>
        <dbReference type="ARBA" id="ARBA00052174"/>
    </source>
</evidence>
<evidence type="ECO:0000256" key="8">
    <source>
        <dbReference type="ARBA" id="ARBA00022857"/>
    </source>
</evidence>
<evidence type="ECO:0000259" key="13">
    <source>
        <dbReference type="PROSITE" id="PS50902"/>
    </source>
</evidence>
<evidence type="ECO:0000313" key="15">
    <source>
        <dbReference type="Proteomes" id="UP001150538"/>
    </source>
</evidence>
<dbReference type="GO" id="GO:0050660">
    <property type="term" value="F:flavin adenine dinucleotide binding"/>
    <property type="evidence" value="ECO:0007669"/>
    <property type="project" value="TreeGrafter"/>
</dbReference>
<dbReference type="GO" id="GO:0005634">
    <property type="term" value="C:nucleus"/>
    <property type="evidence" value="ECO:0007669"/>
    <property type="project" value="UniProtKB-ARBA"/>
</dbReference>
<dbReference type="AlphaFoldDB" id="A0A9W8DX05"/>
<dbReference type="FunFam" id="3.40.50.360:FF:000015">
    <property type="entry name" value="NADPH-dependent diflavin oxidoreductase 1"/>
    <property type="match status" value="1"/>
</dbReference>
<comment type="subcellular location">
    <subcellularLocation>
        <location evidence="3">Cytoplasm</location>
    </subcellularLocation>
</comment>
<dbReference type="InterPro" id="IPR017938">
    <property type="entry name" value="Riboflavin_synthase-like_b-brl"/>
</dbReference>
<dbReference type="Proteomes" id="UP001150538">
    <property type="component" value="Unassembled WGS sequence"/>
</dbReference>
<dbReference type="Pfam" id="PF00258">
    <property type="entry name" value="Flavodoxin_1"/>
    <property type="match status" value="1"/>
</dbReference>
<dbReference type="FunFam" id="1.20.990.10:FF:000008">
    <property type="entry name" value="NADPH-dependent diflavin oxidoreductase 1"/>
    <property type="match status" value="1"/>
</dbReference>
<dbReference type="EMBL" id="JANBPU010000001">
    <property type="protein sequence ID" value="KAJ1922182.1"/>
    <property type="molecule type" value="Genomic_DNA"/>
</dbReference>
<evidence type="ECO:0000256" key="11">
    <source>
        <dbReference type="ARBA" id="ARBA00059862"/>
    </source>
</evidence>
<evidence type="ECO:0000313" key="14">
    <source>
        <dbReference type="EMBL" id="KAJ1922182.1"/>
    </source>
</evidence>
<keyword evidence="4" id="KW-0963">Cytoplasm</keyword>
<evidence type="ECO:0000256" key="3">
    <source>
        <dbReference type="ARBA" id="ARBA00004496"/>
    </source>
</evidence>